<accession>A0A482ML23</accession>
<name>A0A482ML23_9CAUD</name>
<reference evidence="1 2" key="1">
    <citation type="submission" date="2019-02" db="EMBL/GenBank/DDBJ databases">
        <title>Complete genome sequence of Burkholderia cenocepacia phage BcepSauron.</title>
        <authorList>
            <person name="Park K."/>
            <person name="Gonzalez C."/>
            <person name="Liu M."/>
            <person name="Gill J."/>
        </authorList>
    </citation>
    <scope>NUCLEOTIDE SEQUENCE [LARGE SCALE GENOMIC DNA]</scope>
</reference>
<evidence type="ECO:0000313" key="1">
    <source>
        <dbReference type="EMBL" id="QBQ74727.1"/>
    </source>
</evidence>
<evidence type="ECO:0000313" key="2">
    <source>
        <dbReference type="Proteomes" id="UP000301424"/>
    </source>
</evidence>
<gene>
    <name evidence="1" type="ORF">BcepSauron_347</name>
</gene>
<sequence>MKKYVGIALILGLMLAALAAVANPTSVVIETRFGYIRIYDVLTPAGHQCTIASSEADSNSAGRALAMQCYK</sequence>
<dbReference type="EMBL" id="MK552141">
    <property type="protein sequence ID" value="QBQ74727.1"/>
    <property type="molecule type" value="Genomic_DNA"/>
</dbReference>
<dbReference type="Proteomes" id="UP000301424">
    <property type="component" value="Segment"/>
</dbReference>
<keyword evidence="2" id="KW-1185">Reference proteome</keyword>
<proteinExistence type="predicted"/>
<organism evidence="1 2">
    <name type="scientific">Burkholderia phage BcepSauron</name>
    <dbReference type="NCBI Taxonomy" id="2530033"/>
    <lineage>
        <taxon>Viruses</taxon>
        <taxon>Duplodnaviria</taxon>
        <taxon>Heunggongvirae</taxon>
        <taxon>Uroviricota</taxon>
        <taxon>Caudoviricetes</taxon>
        <taxon>Sarumanvirus</taxon>
        <taxon>Sarumanvirus bcepsauron</taxon>
    </lineage>
</organism>
<protein>
    <submittedName>
        <fullName evidence="1">Uncharacterized protein</fullName>
    </submittedName>
</protein>